<dbReference type="AlphaFoldDB" id="A0A0F9HIU4"/>
<organism evidence="1">
    <name type="scientific">marine sediment metagenome</name>
    <dbReference type="NCBI Taxonomy" id="412755"/>
    <lineage>
        <taxon>unclassified sequences</taxon>
        <taxon>metagenomes</taxon>
        <taxon>ecological metagenomes</taxon>
    </lineage>
</organism>
<sequence>SFSFKYIYIIIDIELDKMKILKKIKILK</sequence>
<reference evidence="1" key="1">
    <citation type="journal article" date="2015" name="Nature">
        <title>Complex archaea that bridge the gap between prokaryotes and eukaryotes.</title>
        <authorList>
            <person name="Spang A."/>
            <person name="Saw J.H."/>
            <person name="Jorgensen S.L."/>
            <person name="Zaremba-Niedzwiedzka K."/>
            <person name="Martijn J."/>
            <person name="Lind A.E."/>
            <person name="van Eijk R."/>
            <person name="Schleper C."/>
            <person name="Guy L."/>
            <person name="Ettema T.J."/>
        </authorList>
    </citation>
    <scope>NUCLEOTIDE SEQUENCE</scope>
</reference>
<feature type="non-terminal residue" evidence="1">
    <location>
        <position position="1"/>
    </location>
</feature>
<proteinExistence type="predicted"/>
<evidence type="ECO:0000313" key="1">
    <source>
        <dbReference type="EMBL" id="KKM03092.1"/>
    </source>
</evidence>
<protein>
    <submittedName>
        <fullName evidence="1">Uncharacterized protein</fullName>
    </submittedName>
</protein>
<comment type="caution">
    <text evidence="1">The sequence shown here is derived from an EMBL/GenBank/DDBJ whole genome shotgun (WGS) entry which is preliminary data.</text>
</comment>
<gene>
    <name evidence="1" type="ORF">LCGC14_1777930</name>
</gene>
<accession>A0A0F9HIU4</accession>
<name>A0A0F9HIU4_9ZZZZ</name>
<dbReference type="EMBL" id="LAZR01016766">
    <property type="protein sequence ID" value="KKM03092.1"/>
    <property type="molecule type" value="Genomic_DNA"/>
</dbReference>